<organism evidence="1 2">
    <name type="scientific">Klebsiella phage K1-ULIP33</name>
    <dbReference type="NCBI Taxonomy" id="2307015"/>
    <lineage>
        <taxon>Viruses</taxon>
        <taxon>Duplodnaviria</taxon>
        <taxon>Heunggongvirae</taxon>
        <taxon>Uroviricota</taxon>
        <taxon>Caudoviricetes</taxon>
        <taxon>Autographivirales</taxon>
        <taxon>Autosignataviridae</taxon>
        <taxon>Molineuxvirinae</taxon>
        <taxon>Ulipvirus</taxon>
        <taxon>Ulipvirus K1ULIP33</taxon>
    </lineage>
</organism>
<keyword evidence="2" id="KW-1185">Reference proteome</keyword>
<gene>
    <name evidence="1" type="ORF">D3A55_0018</name>
</gene>
<sequence>MSMVTTLVALSQFFRNLSTRIRNKAINAIKDRIAVVEDQQVAVEEKRSENMIATHNSYYAAKAKLDEEYQAKLAKMEAELAATKRTIAMVAQGASNELKRELVMLSMELDNLTK</sequence>
<evidence type="ECO:0000313" key="1">
    <source>
        <dbReference type="EMBL" id="QAU05469.1"/>
    </source>
</evidence>
<accession>A0A4P6DBY6</accession>
<dbReference type="EMBL" id="MK380014">
    <property type="protein sequence ID" value="QAU05469.1"/>
    <property type="molecule type" value="Genomic_DNA"/>
</dbReference>
<reference evidence="1 2" key="1">
    <citation type="journal article" date="2019" name="Viruses">
        <title>New Bacteriophages against Emerging Lineages ST23 and ST258 of Klebsiella pneumoniae and Efficacy Assessment in Galleria mellonella Larvae.</title>
        <authorList>
            <person name="Thiry D."/>
            <person name="Passet V."/>
            <person name="Danis-Wlodarczyk K."/>
            <person name="Lood C."/>
            <person name="Wagemans J."/>
            <person name="De Sordi L."/>
            <person name="van Noort V."/>
            <person name="Dufour N."/>
            <person name="Debarbieux L."/>
            <person name="Mainil J.G."/>
            <person name="Brisse S."/>
            <person name="Lavigne R."/>
        </authorList>
    </citation>
    <scope>NUCLEOTIDE SEQUENCE [LARGE SCALE GENOMIC DNA]</scope>
</reference>
<protein>
    <submittedName>
        <fullName evidence="1">Uncharacterized protein</fullName>
    </submittedName>
</protein>
<dbReference type="Proteomes" id="UP000307994">
    <property type="component" value="Segment"/>
</dbReference>
<name>A0A4P6DBY6_9CAUD</name>
<proteinExistence type="predicted"/>
<evidence type="ECO:0000313" key="2">
    <source>
        <dbReference type="Proteomes" id="UP000307994"/>
    </source>
</evidence>